<dbReference type="CDD" id="cd07041">
    <property type="entry name" value="STAS_RsbR_RsbS_like"/>
    <property type="match status" value="1"/>
</dbReference>
<evidence type="ECO:0000259" key="2">
    <source>
        <dbReference type="PROSITE" id="PS50801"/>
    </source>
</evidence>
<keyword evidence="1" id="KW-1133">Transmembrane helix</keyword>
<keyword evidence="1" id="KW-0812">Transmembrane</keyword>
<dbReference type="InterPro" id="IPR051932">
    <property type="entry name" value="Bact_StressResp_Reg"/>
</dbReference>
<dbReference type="AlphaFoldDB" id="A9B2J3"/>
<dbReference type="InterPro" id="IPR036513">
    <property type="entry name" value="STAS_dom_sf"/>
</dbReference>
<dbReference type="Proteomes" id="UP000000787">
    <property type="component" value="Chromosome"/>
</dbReference>
<evidence type="ECO:0000256" key="1">
    <source>
        <dbReference type="SAM" id="Phobius"/>
    </source>
</evidence>
<dbReference type="EMBL" id="CP000875">
    <property type="protein sequence ID" value="ABX04038.1"/>
    <property type="molecule type" value="Genomic_DNA"/>
</dbReference>
<dbReference type="eggNOG" id="COG1366">
    <property type="taxonomic scope" value="Bacteria"/>
</dbReference>
<evidence type="ECO:0000313" key="3">
    <source>
        <dbReference type="EMBL" id="ABX04038.1"/>
    </source>
</evidence>
<dbReference type="STRING" id="316274.Haur_1393"/>
<name>A9B2J3_HERA2</name>
<reference evidence="3 4" key="1">
    <citation type="journal article" date="2011" name="Stand. Genomic Sci.">
        <title>Complete genome sequence of the filamentous gliding predatory bacterium Herpetosiphon aurantiacus type strain (114-95(T)).</title>
        <authorList>
            <person name="Kiss H."/>
            <person name="Nett M."/>
            <person name="Domin N."/>
            <person name="Martin K."/>
            <person name="Maresca J.A."/>
            <person name="Copeland A."/>
            <person name="Lapidus A."/>
            <person name="Lucas S."/>
            <person name="Berry K.W."/>
            <person name="Glavina Del Rio T."/>
            <person name="Dalin E."/>
            <person name="Tice H."/>
            <person name="Pitluck S."/>
            <person name="Richardson P."/>
            <person name="Bruce D."/>
            <person name="Goodwin L."/>
            <person name="Han C."/>
            <person name="Detter J.C."/>
            <person name="Schmutz J."/>
            <person name="Brettin T."/>
            <person name="Land M."/>
            <person name="Hauser L."/>
            <person name="Kyrpides N.C."/>
            <person name="Ivanova N."/>
            <person name="Goker M."/>
            <person name="Woyke T."/>
            <person name="Klenk H.P."/>
            <person name="Bryant D.A."/>
        </authorList>
    </citation>
    <scope>NUCLEOTIDE SEQUENCE [LARGE SCALE GENOMIC DNA]</scope>
    <source>
        <strain evidence="4">ATCC 23779 / DSM 785 / 114-95</strain>
    </source>
</reference>
<keyword evidence="1" id="KW-0472">Membrane</keyword>
<protein>
    <submittedName>
        <fullName evidence="3">Anti-sigma-factor antagonist</fullName>
    </submittedName>
</protein>
<proteinExistence type="predicted"/>
<evidence type="ECO:0000313" key="4">
    <source>
        <dbReference type="Proteomes" id="UP000000787"/>
    </source>
</evidence>
<dbReference type="Gene3D" id="3.30.750.24">
    <property type="entry name" value="STAS domain"/>
    <property type="match status" value="1"/>
</dbReference>
<dbReference type="PROSITE" id="PS50801">
    <property type="entry name" value="STAS"/>
    <property type="match status" value="1"/>
</dbReference>
<dbReference type="InParanoid" id="A9B2J3"/>
<dbReference type="BioCyc" id="HAUR316274:GHYA-1414-MONOMER"/>
<dbReference type="Pfam" id="PF01740">
    <property type="entry name" value="STAS"/>
    <property type="match status" value="1"/>
</dbReference>
<keyword evidence="4" id="KW-1185">Reference proteome</keyword>
<feature type="domain" description="STAS" evidence="2">
    <location>
        <begin position="258"/>
        <end position="369"/>
    </location>
</feature>
<dbReference type="PANTHER" id="PTHR33745:SF1">
    <property type="entry name" value="RSBT ANTAGONIST PROTEIN RSBS"/>
    <property type="match status" value="1"/>
</dbReference>
<gene>
    <name evidence="3" type="ordered locus">Haur_1393</name>
</gene>
<sequence length="384" mass="42915">MNRSPWPHRIMTGGMSSLLGILLALTVLNLQTLSQATRFFEQDDGIWNPTQLERDILRLRAVANDGGTNNPTLATEYQLRHNLVSNRLAAMNSFYSSAAESQYTSIEYQAFTVIQREFQRVPAQEINDLSSFSTIFINLEFQSRTMVNERRILVQQTANQQRTAFARVRTILFLIGGGMVIQAIFVIASLRRRFDTTLELAYQHLQARSTELETAQQELRTAHAASEARNTQLRDTLTALASSSAERQALTTQLSQMTFPVIPIIPQRAVLPLIGHLDSARMDQLASLLPRQIEQQQLRHVLIDLTGVTGIDPDTLTTLADLLQVSLILGCRPVFVGIPPHVAMDLQSIRSLPNAIQSFSTLQDAIDHIRSPAVTVPRPTLLVQ</sequence>
<dbReference type="InterPro" id="IPR002645">
    <property type="entry name" value="STAS_dom"/>
</dbReference>
<accession>A9B2J3</accession>
<dbReference type="KEGG" id="hau:Haur_1393"/>
<dbReference type="PANTHER" id="PTHR33745">
    <property type="entry name" value="RSBT ANTAGONIST PROTEIN RSBS-RELATED"/>
    <property type="match status" value="1"/>
</dbReference>
<dbReference type="HOGENOM" id="CLU_729144_0_0_0"/>
<organism evidence="3 4">
    <name type="scientific">Herpetosiphon aurantiacus (strain ATCC 23779 / DSM 785 / 114-95)</name>
    <dbReference type="NCBI Taxonomy" id="316274"/>
    <lineage>
        <taxon>Bacteria</taxon>
        <taxon>Bacillati</taxon>
        <taxon>Chloroflexota</taxon>
        <taxon>Chloroflexia</taxon>
        <taxon>Herpetosiphonales</taxon>
        <taxon>Herpetosiphonaceae</taxon>
        <taxon>Herpetosiphon</taxon>
    </lineage>
</organism>
<feature type="transmembrane region" description="Helical" evidence="1">
    <location>
        <begin position="171"/>
        <end position="190"/>
    </location>
</feature>
<dbReference type="SUPFAM" id="SSF52091">
    <property type="entry name" value="SpoIIaa-like"/>
    <property type="match status" value="1"/>
</dbReference>